<dbReference type="RefSeq" id="WP_338435856.1">
    <property type="nucleotide sequence ID" value="NZ_JAUYVH010000002.1"/>
</dbReference>
<evidence type="ECO:0000256" key="1">
    <source>
        <dbReference type="SAM" id="Coils"/>
    </source>
</evidence>
<evidence type="ECO:0000313" key="3">
    <source>
        <dbReference type="Proteomes" id="UP001225596"/>
    </source>
</evidence>
<accession>A0ABU1BM36</accession>
<evidence type="ECO:0000313" key="2">
    <source>
        <dbReference type="EMBL" id="MDQ9169934.1"/>
    </source>
</evidence>
<protein>
    <submittedName>
        <fullName evidence="2">DUF904 domain-containing protein</fullName>
    </submittedName>
</protein>
<proteinExistence type="predicted"/>
<organism evidence="2 3">
    <name type="scientific">Keguizhuia sedimenti</name>
    <dbReference type="NCBI Taxonomy" id="3064264"/>
    <lineage>
        <taxon>Bacteria</taxon>
        <taxon>Pseudomonadati</taxon>
        <taxon>Pseudomonadota</taxon>
        <taxon>Betaproteobacteria</taxon>
        <taxon>Burkholderiales</taxon>
        <taxon>Oxalobacteraceae</taxon>
        <taxon>Keguizhuia</taxon>
    </lineage>
</organism>
<comment type="caution">
    <text evidence="2">The sequence shown here is derived from an EMBL/GenBank/DDBJ whole genome shotgun (WGS) entry which is preliminary data.</text>
</comment>
<name>A0ABU1BM36_9BURK</name>
<feature type="coiled-coil region" evidence="1">
    <location>
        <begin position="12"/>
        <end position="46"/>
    </location>
</feature>
<dbReference type="Proteomes" id="UP001225596">
    <property type="component" value="Unassembled WGS sequence"/>
</dbReference>
<sequence length="71" mass="8156">MNSEFDLLSEKINGLAELAHALRRENAELRLKISEMTVENSELSKRMLEAHQRVSVLLEKLPLTEHDEEVA</sequence>
<reference evidence="2 3" key="1">
    <citation type="submission" date="2023-08" db="EMBL/GenBank/DDBJ databases">
        <title>Oxalobacteraceae gen .nov., isolated from river sludge outside the plant.</title>
        <authorList>
            <person name="Zhao S.Y."/>
        </authorList>
    </citation>
    <scope>NUCLEOTIDE SEQUENCE [LARGE SCALE GENOMIC DNA]</scope>
    <source>
        <strain evidence="2 3">R-40</strain>
    </source>
</reference>
<dbReference type="EMBL" id="JAUYVH010000002">
    <property type="protein sequence ID" value="MDQ9169934.1"/>
    <property type="molecule type" value="Genomic_DNA"/>
</dbReference>
<gene>
    <name evidence="2" type="ORF">Q8A64_05860</name>
</gene>
<keyword evidence="1" id="KW-0175">Coiled coil</keyword>
<keyword evidence="3" id="KW-1185">Reference proteome</keyword>